<gene>
    <name evidence="3" type="ORF">DFR58_10869</name>
</gene>
<sequence>MDTAKERVVIEISSSQLEAYVTYNMSPEELKMENRESLVRETSTKLREASVVFGIVKDIFMKEINSGERYLIAAGVKPVDGTDSIIKMYQMKDSKPEIHKNGKADFYDLKLINRVKAGDWLGERIDATDGVPGQTVSGTPINASRGKTTPLNYDKNTVAEAFDEGKTTLYSKINGAVNYADGKVMVSNHLEIDGDVDFKTGNIKFDGYITIKGTVADSFSVEATKDIEINGQFGLGHVKEIVSTQGSIFIKGGIASKGLVEIKAAKNVFTKFVDNTSITCFGAVHVGYYCRNSIIAARELAMDSPNGQIIGGTATVEIRVAAPIIGSEIEKKTVIEVTGFSRSLLREELTHALNKITCLKNEQQRVRASLLQRSSPSNAFQSKEYNKNQERLSAVREEIKELEAAIKDISRYLKAHGEGEICIAKKLYPNCILCIKKNIVEASSVVPPVTYYVEDNELKHT</sequence>
<dbReference type="PANTHER" id="PTHR38032">
    <property type="entry name" value="POLYMERASE-RELATED"/>
    <property type="match status" value="1"/>
</dbReference>
<evidence type="ECO:0000313" key="3">
    <source>
        <dbReference type="EMBL" id="RCX17175.1"/>
    </source>
</evidence>
<dbReference type="RefSeq" id="WP_114297410.1">
    <property type="nucleotide sequence ID" value="NZ_QPJT01000008.1"/>
</dbReference>
<dbReference type="OrthoDB" id="1279at2"/>
<dbReference type="EMBL" id="QPJT01000008">
    <property type="protein sequence ID" value="RCX17175.1"/>
    <property type="molecule type" value="Genomic_DNA"/>
</dbReference>
<dbReference type="Pfam" id="PF20250">
    <property type="entry name" value="FapA_N"/>
    <property type="match status" value="1"/>
</dbReference>
<dbReference type="Proteomes" id="UP000253034">
    <property type="component" value="Unassembled WGS sequence"/>
</dbReference>
<evidence type="ECO:0000256" key="1">
    <source>
        <dbReference type="SAM" id="Coils"/>
    </source>
</evidence>
<evidence type="ECO:0000313" key="4">
    <source>
        <dbReference type="Proteomes" id="UP000253034"/>
    </source>
</evidence>
<dbReference type="InterPro" id="IPR005646">
    <property type="entry name" value="FapA"/>
</dbReference>
<reference evidence="3 4" key="1">
    <citation type="submission" date="2018-07" db="EMBL/GenBank/DDBJ databases">
        <title>Genomic Encyclopedia of Type Strains, Phase IV (KMG-IV): sequencing the most valuable type-strain genomes for metagenomic binning, comparative biology and taxonomic classification.</title>
        <authorList>
            <person name="Goeker M."/>
        </authorList>
    </citation>
    <scope>NUCLEOTIDE SEQUENCE [LARGE SCALE GENOMIC DNA]</scope>
    <source>
        <strain evidence="3 4">DSM 27016</strain>
    </source>
</reference>
<dbReference type="InterPro" id="IPR046866">
    <property type="entry name" value="FapA_N"/>
</dbReference>
<organism evidence="3 4">
    <name type="scientific">Anaerobacterium chartisolvens</name>
    <dbReference type="NCBI Taxonomy" id="1297424"/>
    <lineage>
        <taxon>Bacteria</taxon>
        <taxon>Bacillati</taxon>
        <taxon>Bacillota</taxon>
        <taxon>Clostridia</taxon>
        <taxon>Eubacteriales</taxon>
        <taxon>Oscillospiraceae</taxon>
        <taxon>Anaerobacterium</taxon>
    </lineage>
</organism>
<proteinExistence type="predicted"/>
<keyword evidence="4" id="KW-1185">Reference proteome</keyword>
<dbReference type="Pfam" id="PF03961">
    <property type="entry name" value="FapA"/>
    <property type="match status" value="1"/>
</dbReference>
<feature type="domain" description="Flagellar Assembly Protein A N-terminal region" evidence="2">
    <location>
        <begin position="9"/>
        <end position="181"/>
    </location>
</feature>
<protein>
    <recommendedName>
        <fullName evidence="2">Flagellar Assembly Protein A N-terminal region domain-containing protein</fullName>
    </recommendedName>
</protein>
<evidence type="ECO:0000259" key="2">
    <source>
        <dbReference type="Pfam" id="PF20250"/>
    </source>
</evidence>
<dbReference type="PANTHER" id="PTHR38032:SF1">
    <property type="entry name" value="RNA-BINDING PROTEIN KHPB N-TERMINAL DOMAIN-CONTAINING PROTEIN"/>
    <property type="match status" value="1"/>
</dbReference>
<comment type="caution">
    <text evidence="3">The sequence shown here is derived from an EMBL/GenBank/DDBJ whole genome shotgun (WGS) entry which is preliminary data.</text>
</comment>
<dbReference type="InterPro" id="IPR046865">
    <property type="entry name" value="FapA_b_solenoid"/>
</dbReference>
<feature type="coiled-coil region" evidence="1">
    <location>
        <begin position="342"/>
        <end position="412"/>
    </location>
</feature>
<dbReference type="AlphaFoldDB" id="A0A369B781"/>
<accession>A0A369B781</accession>
<name>A0A369B781_9FIRM</name>
<keyword evidence="1" id="KW-0175">Coiled coil</keyword>